<proteinExistence type="predicted"/>
<evidence type="ECO:0000313" key="2">
    <source>
        <dbReference type="Proteomes" id="UP001056384"/>
    </source>
</evidence>
<accession>A0A9Q9EG89</accession>
<keyword evidence="2" id="KW-1185">Reference proteome</keyword>
<dbReference type="InterPro" id="IPR036047">
    <property type="entry name" value="F-box-like_dom_sf"/>
</dbReference>
<gene>
    <name evidence="1" type="ORF">Slin15195_G030440</name>
</gene>
<protein>
    <submittedName>
        <fullName evidence="1">F-box-like domain superfamily protein</fullName>
    </submittedName>
</protein>
<name>A0A9Q9EG89_9PEZI</name>
<evidence type="ECO:0000313" key="1">
    <source>
        <dbReference type="EMBL" id="USW49725.1"/>
    </source>
</evidence>
<sequence>MRLSKSKLDKAPFITSNQGRKQHCSLPEPLPATQLACEQVFAAVELLEGVLLHLDMRDLLRVQRVSMHWQAVIKTSPTLQRKQFLGFVPKSGNLSRFVYDNHRDPNAAACITARMSGKGFTMGGIPESPSTASLGVLPEVPGEEQIPVQFNPVFPCDGQTIRMQTSQFRTKPDAIESWLDMYVTQMPCSDVHVGLYYVRKREWKSRFGLIRRSDEPVIVYVPVHSQTGVRARDVLEALAGACSEDPRRWQRIDIRVPWTTRA</sequence>
<organism evidence="1 2">
    <name type="scientific">Septoria linicola</name>
    <dbReference type="NCBI Taxonomy" id="215465"/>
    <lineage>
        <taxon>Eukaryota</taxon>
        <taxon>Fungi</taxon>
        <taxon>Dikarya</taxon>
        <taxon>Ascomycota</taxon>
        <taxon>Pezizomycotina</taxon>
        <taxon>Dothideomycetes</taxon>
        <taxon>Dothideomycetidae</taxon>
        <taxon>Mycosphaerellales</taxon>
        <taxon>Mycosphaerellaceae</taxon>
        <taxon>Septoria</taxon>
    </lineage>
</organism>
<dbReference type="OrthoDB" id="3800738at2759"/>
<dbReference type="AlphaFoldDB" id="A0A9Q9EG89"/>
<reference evidence="1" key="1">
    <citation type="submission" date="2022-06" db="EMBL/GenBank/DDBJ databases">
        <title>Complete genome sequences of two strains of the flax pathogen Septoria linicola.</title>
        <authorList>
            <person name="Lapalu N."/>
            <person name="Simon A."/>
            <person name="Demenou B."/>
            <person name="Paumier D."/>
            <person name="Guillot M.-P."/>
            <person name="Gout L."/>
            <person name="Valade R."/>
        </authorList>
    </citation>
    <scope>NUCLEOTIDE SEQUENCE</scope>
    <source>
        <strain evidence="1">SE15195</strain>
    </source>
</reference>
<dbReference type="EMBL" id="CP099419">
    <property type="protein sequence ID" value="USW49725.1"/>
    <property type="molecule type" value="Genomic_DNA"/>
</dbReference>
<dbReference type="SUPFAM" id="SSF81383">
    <property type="entry name" value="F-box domain"/>
    <property type="match status" value="1"/>
</dbReference>
<dbReference type="CDD" id="cd09917">
    <property type="entry name" value="F-box_SF"/>
    <property type="match status" value="1"/>
</dbReference>
<dbReference type="Gene3D" id="1.20.1280.50">
    <property type="match status" value="1"/>
</dbReference>
<dbReference type="Proteomes" id="UP001056384">
    <property type="component" value="Chromosome 2"/>
</dbReference>